<feature type="chain" id="PRO_5037536073" evidence="1">
    <location>
        <begin position="21"/>
        <end position="185"/>
    </location>
</feature>
<sequence>MKFVLSLILGLSILVGVGCASHSKNMATPEQVEALNKLLEQRFFVITADWARPLPTQSMNAIANAGLLPFNSTLNRIDLADSESYLRIAGDSAIARFPYFGEQQMPGIYNPKDAGIEFKGVPTDFKMTANERQGGYNMSFEINDGTENFEVTAIILPSNYSTVSIVSTHRRLIQYFGKISADTNE</sequence>
<accession>A0A964TB49</accession>
<dbReference type="Pfam" id="PF14059">
    <property type="entry name" value="DUF4251"/>
    <property type="match status" value="1"/>
</dbReference>
<dbReference type="RefSeq" id="WP_166522302.1">
    <property type="nucleotide sequence ID" value="NZ_JAAABI010000001.1"/>
</dbReference>
<name>A0A964TB49_9FLAO</name>
<comment type="caution">
    <text evidence="2">The sequence shown here is derived from an EMBL/GenBank/DDBJ whole genome shotgun (WGS) entry which is preliminary data.</text>
</comment>
<dbReference type="InterPro" id="IPR025347">
    <property type="entry name" value="DUF4251"/>
</dbReference>
<dbReference type="Proteomes" id="UP000667650">
    <property type="component" value="Unassembled WGS sequence"/>
</dbReference>
<proteinExistence type="predicted"/>
<feature type="signal peptide" evidence="1">
    <location>
        <begin position="1"/>
        <end position="20"/>
    </location>
</feature>
<organism evidence="2 3">
    <name type="scientific">Flagellimonas ochracea</name>
    <dbReference type="NCBI Taxonomy" id="2696472"/>
    <lineage>
        <taxon>Bacteria</taxon>
        <taxon>Pseudomonadati</taxon>
        <taxon>Bacteroidota</taxon>
        <taxon>Flavobacteriia</taxon>
        <taxon>Flavobacteriales</taxon>
        <taxon>Flavobacteriaceae</taxon>
        <taxon>Flagellimonas</taxon>
    </lineage>
</organism>
<dbReference type="EMBL" id="JAAABI010000001">
    <property type="protein sequence ID" value="NAY90906.1"/>
    <property type="molecule type" value="Genomic_DNA"/>
</dbReference>
<evidence type="ECO:0000313" key="3">
    <source>
        <dbReference type="Proteomes" id="UP000667650"/>
    </source>
</evidence>
<reference evidence="2" key="1">
    <citation type="submission" date="2020-01" db="EMBL/GenBank/DDBJ databases">
        <title>Muricauda ochracea sp. nov., isolated from a tidal flat of Garorim bay in Korea.</title>
        <authorList>
            <person name="Kim D."/>
            <person name="Yoo Y."/>
            <person name="Kim J.-J."/>
        </authorList>
    </citation>
    <scope>NUCLEOTIDE SEQUENCE</scope>
    <source>
        <strain evidence="2">JGD-17</strain>
    </source>
</reference>
<dbReference type="AlphaFoldDB" id="A0A964TB49"/>
<protein>
    <submittedName>
        <fullName evidence="2">DUF4251 domain-containing protein</fullName>
    </submittedName>
</protein>
<keyword evidence="1" id="KW-0732">Signal</keyword>
<evidence type="ECO:0000256" key="1">
    <source>
        <dbReference type="SAM" id="SignalP"/>
    </source>
</evidence>
<gene>
    <name evidence="2" type="ORF">GTQ34_03155</name>
</gene>
<evidence type="ECO:0000313" key="2">
    <source>
        <dbReference type="EMBL" id="NAY90906.1"/>
    </source>
</evidence>
<dbReference type="PROSITE" id="PS51257">
    <property type="entry name" value="PROKAR_LIPOPROTEIN"/>
    <property type="match status" value="1"/>
</dbReference>
<keyword evidence="3" id="KW-1185">Reference proteome</keyword>
<dbReference type="Gene3D" id="2.40.128.410">
    <property type="match status" value="1"/>
</dbReference>